<dbReference type="EMBL" id="POUA01000444">
    <property type="protein sequence ID" value="PZG26017.1"/>
    <property type="molecule type" value="Genomic_DNA"/>
</dbReference>
<name>A0A2W2FVU9_9ACTN</name>
<dbReference type="InterPro" id="IPR054190">
    <property type="entry name" value="DUF6895"/>
</dbReference>
<gene>
    <name evidence="2" type="ORF">C1I98_34195</name>
</gene>
<evidence type="ECO:0000313" key="3">
    <source>
        <dbReference type="Proteomes" id="UP000248544"/>
    </source>
</evidence>
<organism evidence="2 3">
    <name type="scientific">Spongiactinospora gelatinilytica</name>
    <dbReference type="NCBI Taxonomy" id="2666298"/>
    <lineage>
        <taxon>Bacteria</taxon>
        <taxon>Bacillati</taxon>
        <taxon>Actinomycetota</taxon>
        <taxon>Actinomycetes</taxon>
        <taxon>Streptosporangiales</taxon>
        <taxon>Streptosporangiaceae</taxon>
        <taxon>Spongiactinospora</taxon>
    </lineage>
</organism>
<comment type="caution">
    <text evidence="2">The sequence shown here is derived from an EMBL/GenBank/DDBJ whole genome shotgun (WGS) entry which is preliminary data.</text>
</comment>
<reference evidence="2 3" key="1">
    <citation type="submission" date="2018-01" db="EMBL/GenBank/DDBJ databases">
        <title>Draft genome sequence of Sphaerisporangium sp. 7K107.</title>
        <authorList>
            <person name="Sahin N."/>
            <person name="Saygin H."/>
            <person name="Ay H."/>
        </authorList>
    </citation>
    <scope>NUCLEOTIDE SEQUENCE [LARGE SCALE GENOMIC DNA]</scope>
    <source>
        <strain evidence="2 3">7K107</strain>
    </source>
</reference>
<feature type="non-terminal residue" evidence="2">
    <location>
        <position position="177"/>
    </location>
</feature>
<dbReference type="RefSeq" id="WP_146607816.1">
    <property type="nucleotide sequence ID" value="NZ_POUA01000444.1"/>
</dbReference>
<dbReference type="AlphaFoldDB" id="A0A2W2FVU9"/>
<feature type="domain" description="DUF6895" evidence="1">
    <location>
        <begin position="6"/>
        <end position="177"/>
    </location>
</feature>
<sequence>MTDAAARSAAWVTGRLGRLVPAGAEGAAGAADTAARRLTELALVEHQLARRSPARFPRLSRSLDAHLDTWRAVLTERTRAASFARAARARPAEAIHRVQPYLWLRAGGHRSAEGEELLGALIAGGARPRSPGQTYALWRAGCLRRGPDWAGLWRSWVLGLAGRTAMADGPAVYDATH</sequence>
<evidence type="ECO:0000259" key="1">
    <source>
        <dbReference type="Pfam" id="PF21836"/>
    </source>
</evidence>
<accession>A0A2W2FVU9</accession>
<dbReference type="Proteomes" id="UP000248544">
    <property type="component" value="Unassembled WGS sequence"/>
</dbReference>
<dbReference type="Pfam" id="PF21836">
    <property type="entry name" value="DUF6895"/>
    <property type="match status" value="1"/>
</dbReference>
<keyword evidence="3" id="KW-1185">Reference proteome</keyword>
<proteinExistence type="predicted"/>
<evidence type="ECO:0000313" key="2">
    <source>
        <dbReference type="EMBL" id="PZG26017.1"/>
    </source>
</evidence>
<protein>
    <recommendedName>
        <fullName evidence="1">DUF6895 domain-containing protein</fullName>
    </recommendedName>
</protein>